<dbReference type="InterPro" id="IPR011990">
    <property type="entry name" value="TPR-like_helical_dom_sf"/>
</dbReference>
<dbReference type="SUPFAM" id="SSF48452">
    <property type="entry name" value="TPR-like"/>
    <property type="match status" value="2"/>
</dbReference>
<evidence type="ECO:0000313" key="6">
    <source>
        <dbReference type="Proteomes" id="UP000287866"/>
    </source>
</evidence>
<dbReference type="PANTHER" id="PTHR35807:SF1">
    <property type="entry name" value="TRANSCRIPTIONAL REGULATOR REDD"/>
    <property type="match status" value="1"/>
</dbReference>
<dbReference type="InterPro" id="IPR027417">
    <property type="entry name" value="P-loop_NTPase"/>
</dbReference>
<feature type="domain" description="Bacterial transcriptional activator" evidence="4">
    <location>
        <begin position="92"/>
        <end position="236"/>
    </location>
</feature>
<dbReference type="Gene3D" id="3.40.50.300">
    <property type="entry name" value="P-loop containing nucleotide triphosphate hydrolases"/>
    <property type="match status" value="1"/>
</dbReference>
<evidence type="ECO:0000256" key="1">
    <source>
        <dbReference type="ARBA" id="ARBA00023015"/>
    </source>
</evidence>
<dbReference type="InterPro" id="IPR005158">
    <property type="entry name" value="BTAD"/>
</dbReference>
<proteinExistence type="predicted"/>
<dbReference type="Pfam" id="PF03704">
    <property type="entry name" value="BTAD"/>
    <property type="match status" value="1"/>
</dbReference>
<dbReference type="GO" id="GO:0006355">
    <property type="term" value="P:regulation of DNA-templated transcription"/>
    <property type="evidence" value="ECO:0007669"/>
    <property type="project" value="TreeGrafter"/>
</dbReference>
<feature type="region of interest" description="Disordered" evidence="3">
    <location>
        <begin position="1019"/>
        <end position="1038"/>
    </location>
</feature>
<reference evidence="5" key="1">
    <citation type="submission" date="2020-03" db="EMBL/GenBank/DDBJ databases">
        <title>Phycicoccus flavus sp. nov., a novel endophytic actinobacterium isolated from branch of Kandelia candel.</title>
        <authorList>
            <person name="Tuo L."/>
        </authorList>
    </citation>
    <scope>NUCLEOTIDE SEQUENCE</scope>
    <source>
        <strain evidence="5">CMS6Z-2</strain>
    </source>
</reference>
<accession>A0A8T6R579</accession>
<dbReference type="Gene3D" id="1.25.40.10">
    <property type="entry name" value="Tetratricopeptide repeat domain"/>
    <property type="match status" value="2"/>
</dbReference>
<dbReference type="SMART" id="SM01043">
    <property type="entry name" value="BTAD"/>
    <property type="match status" value="1"/>
</dbReference>
<dbReference type="EMBL" id="SAYU02000020">
    <property type="protein sequence ID" value="NHA67985.1"/>
    <property type="molecule type" value="Genomic_DNA"/>
</dbReference>
<dbReference type="SUPFAM" id="SSF52540">
    <property type="entry name" value="P-loop containing nucleoside triphosphate hydrolases"/>
    <property type="match status" value="1"/>
</dbReference>
<comment type="caution">
    <text evidence="5">The sequence shown here is derived from an EMBL/GenBank/DDBJ whole genome shotgun (WGS) entry which is preliminary data.</text>
</comment>
<dbReference type="RefSeq" id="WP_165566433.1">
    <property type="nucleotide sequence ID" value="NZ_SAYU02000020.1"/>
</dbReference>
<sequence length="1038" mass="109844">MRLEILGRVLLSVTGEPVRLTELELGLLASAALQGRIGVDTLGEWLWDGDPPSSARNRVQALVSGIRRKAGTDTPVILTEGRAYRLSDEVEIDADEWTAAVAAARAGRTADPLAALAEYDRALAVFAQEPLQGAPQSSAVEVERSRLVQERLSVLEERHETALWAGAFEGLVAELDALTARHPYHEGFVALYMLALAASGQQSRALEVFQDARTRLDAELGVRPSEQLNEAQRLVLAGEGLPAARVAEPPSDAPPRTVTAVPEPAPDPVATRDVAGTGGGAPRLPVPRTLPRRPPSFVGRDAEVGEIVDAAEAAPHDAVVVAITGLPGCGTSAVALEAGHRLREAFPDGTLYHDAGNSCDGASIDSVVTGFLPLLGVHPEAVPADPLARAGLYRSLLDGRRVLVVVDNVAPSPDPADVGGPRLADLLPASAGSMAVVTSRRPVPGLAVSRRVRVHTLPPEPARRLLEALVGPDRVSEDPEAADEVLRITGRIPLALRLAAGRLAQRPDLGLEDLVDSLQEAGGGTRDGDMASLGQSLDRILDDLDAPTQRVVEAVAHLPVDAFSGWVAGAVLGDARAGDRAVDAVVEASLVETVLREGHDAQFRLHDLVRSHVRSRADRGAVPSPLHPRTVEEQAAVASGALTRVGAIYGALPQRFVPLAPRLDDDEVAFPTRPRRAGRRFFRTETPLLVALATRLTNHRPDLAWRLLADTALGTAAATDVHAWFRAERTVSAALTGPDDDTRLGSAYLMLVRAWLLQDRLSSSREALDLAEAARRPLVLLAAHAPAAAAALVVAQAATSLGLREHAEAAVERAESSLGQDGDPVLAAWAAIARGTIHNDYDELRDAAREFTRAREILATTPKTVAFGLATLELSRARRRVGELGPATLLADEALQTLSGVGAVHMYSYALDARAEVSLAADRSDQALEEAGSALERASASRDAFLAARARRTRGRALLGLGRLDEAEDDLRLAVEEFTAIDRPLSVAFTYQVLAAVLDAGGDAVGASEALRLEQAALRRAGDAQAAEQPRRRSPGPA</sequence>
<evidence type="ECO:0000313" key="5">
    <source>
        <dbReference type="EMBL" id="NHA67985.1"/>
    </source>
</evidence>
<dbReference type="Proteomes" id="UP000287866">
    <property type="component" value="Unassembled WGS sequence"/>
</dbReference>
<feature type="region of interest" description="Disordered" evidence="3">
    <location>
        <begin position="247"/>
        <end position="294"/>
    </location>
</feature>
<keyword evidence="2" id="KW-0804">Transcription</keyword>
<keyword evidence="1" id="KW-0805">Transcription regulation</keyword>
<name>A0A8T6R579_9MICO</name>
<protein>
    <recommendedName>
        <fullName evidence="4">Bacterial transcriptional activator domain-containing protein</fullName>
    </recommendedName>
</protein>
<dbReference type="InterPro" id="IPR036388">
    <property type="entry name" value="WH-like_DNA-bd_sf"/>
</dbReference>
<keyword evidence="6" id="KW-1185">Reference proteome</keyword>
<dbReference type="InterPro" id="IPR051677">
    <property type="entry name" value="AfsR-DnrI-RedD_regulator"/>
</dbReference>
<organism evidence="5 6">
    <name type="scientific">Phycicoccus flavus</name>
    <dbReference type="NCBI Taxonomy" id="2502783"/>
    <lineage>
        <taxon>Bacteria</taxon>
        <taxon>Bacillati</taxon>
        <taxon>Actinomycetota</taxon>
        <taxon>Actinomycetes</taxon>
        <taxon>Micrococcales</taxon>
        <taxon>Intrasporangiaceae</taxon>
        <taxon>Phycicoccus</taxon>
    </lineage>
</organism>
<dbReference type="PRINTS" id="PR00364">
    <property type="entry name" value="DISEASERSIST"/>
</dbReference>
<evidence type="ECO:0000256" key="2">
    <source>
        <dbReference type="ARBA" id="ARBA00023163"/>
    </source>
</evidence>
<dbReference type="CDD" id="cd15831">
    <property type="entry name" value="BTAD"/>
    <property type="match status" value="1"/>
</dbReference>
<gene>
    <name evidence="5" type="ORF">EPD83_007960</name>
</gene>
<dbReference type="AlphaFoldDB" id="A0A8T6R579"/>
<dbReference type="GO" id="GO:0003677">
    <property type="term" value="F:DNA binding"/>
    <property type="evidence" value="ECO:0007669"/>
    <property type="project" value="TreeGrafter"/>
</dbReference>
<dbReference type="Gene3D" id="1.10.10.10">
    <property type="entry name" value="Winged helix-like DNA-binding domain superfamily/Winged helix DNA-binding domain"/>
    <property type="match status" value="1"/>
</dbReference>
<evidence type="ECO:0000256" key="3">
    <source>
        <dbReference type="SAM" id="MobiDB-lite"/>
    </source>
</evidence>
<dbReference type="PANTHER" id="PTHR35807">
    <property type="entry name" value="TRANSCRIPTIONAL REGULATOR REDD-RELATED"/>
    <property type="match status" value="1"/>
</dbReference>
<evidence type="ECO:0000259" key="4">
    <source>
        <dbReference type="SMART" id="SM01043"/>
    </source>
</evidence>